<evidence type="ECO:0000313" key="3">
    <source>
        <dbReference type="Proteomes" id="UP000548304"/>
    </source>
</evidence>
<reference evidence="2 3" key="1">
    <citation type="submission" date="2020-07" db="EMBL/GenBank/DDBJ databases">
        <title>Genomic Encyclopedia of Type Strains, Phase III (KMG-III): the genomes of soil and plant-associated and newly described type strains.</title>
        <authorList>
            <person name="Whitman W."/>
        </authorList>
    </citation>
    <scope>NUCLEOTIDE SEQUENCE [LARGE SCALE GENOMIC DNA]</scope>
    <source>
        <strain evidence="2 3">CECT 8576</strain>
    </source>
</reference>
<sequence length="158" mass="17880">MLRKVVVGLAIGWAGLLVLGFAAMYGYGALNSTYMVLEEHGHDRVTEQFTWENGDIGIEKRSRRHTAAYCDVVPENGEERQIISPRKRSGHYRYYERWFSGPATMTCEQEVRVRTGTALQVYELATSRLFQIGLAVAAAVPLGLALNWAYGLVRIRRR</sequence>
<keyword evidence="3" id="KW-1185">Reference proteome</keyword>
<organism evidence="2 3">
    <name type="scientific">Actinopolyspora biskrensis</name>
    <dbReference type="NCBI Taxonomy" id="1470178"/>
    <lineage>
        <taxon>Bacteria</taxon>
        <taxon>Bacillati</taxon>
        <taxon>Actinomycetota</taxon>
        <taxon>Actinomycetes</taxon>
        <taxon>Actinopolysporales</taxon>
        <taxon>Actinopolysporaceae</taxon>
        <taxon>Actinopolyspora</taxon>
    </lineage>
</organism>
<keyword evidence="1" id="KW-0472">Membrane</keyword>
<dbReference type="AlphaFoldDB" id="A0A852Z890"/>
<feature type="transmembrane region" description="Helical" evidence="1">
    <location>
        <begin position="7"/>
        <end position="27"/>
    </location>
</feature>
<keyword evidence="1" id="KW-1133">Transmembrane helix</keyword>
<name>A0A852Z890_9ACTN</name>
<proteinExistence type="predicted"/>
<keyword evidence="1" id="KW-0812">Transmembrane</keyword>
<dbReference type="EMBL" id="JACBYW010000003">
    <property type="protein sequence ID" value="NYH78677.1"/>
    <property type="molecule type" value="Genomic_DNA"/>
</dbReference>
<evidence type="ECO:0000256" key="1">
    <source>
        <dbReference type="SAM" id="Phobius"/>
    </source>
</evidence>
<dbReference type="RefSeq" id="WP_179535140.1">
    <property type="nucleotide sequence ID" value="NZ_JACBYW010000003.1"/>
</dbReference>
<accession>A0A852Z890</accession>
<comment type="caution">
    <text evidence="2">The sequence shown here is derived from an EMBL/GenBank/DDBJ whole genome shotgun (WGS) entry which is preliminary data.</text>
</comment>
<evidence type="ECO:0000313" key="2">
    <source>
        <dbReference type="EMBL" id="NYH78677.1"/>
    </source>
</evidence>
<protein>
    <submittedName>
        <fullName evidence="2">Uncharacterized protein</fullName>
    </submittedName>
</protein>
<gene>
    <name evidence="2" type="ORF">FHR84_002002</name>
</gene>
<feature type="transmembrane region" description="Helical" evidence="1">
    <location>
        <begin position="129"/>
        <end position="153"/>
    </location>
</feature>
<dbReference type="Proteomes" id="UP000548304">
    <property type="component" value="Unassembled WGS sequence"/>
</dbReference>